<dbReference type="GeneID" id="36834216"/>
<evidence type="ECO:0000313" key="3">
    <source>
        <dbReference type="Proteomes" id="UP000247586"/>
    </source>
</evidence>
<dbReference type="Pfam" id="PF03551">
    <property type="entry name" value="PadR"/>
    <property type="match status" value="1"/>
</dbReference>
<dbReference type="InterPro" id="IPR005149">
    <property type="entry name" value="Tscrpt_reg_PadR_N"/>
</dbReference>
<dbReference type="EMBL" id="CP029287">
    <property type="protein sequence ID" value="AWR98777.1"/>
    <property type="molecule type" value="Genomic_DNA"/>
</dbReference>
<dbReference type="Gene3D" id="1.10.10.10">
    <property type="entry name" value="Winged helix-like DNA-binding domain superfamily/Winged helix DNA-binding domain"/>
    <property type="match status" value="1"/>
</dbReference>
<sequence>MRMNIERLRRGALRFLILDALNKKPMHAYEIMKTIEIKFNGVYKPSPGSLYPVLKSLIKEDLVKVEIIDEKKVYSLTEKGRDAWGEAKSNMKSLFSRSVNYRKLLNSLFDISLVLYTYRDILTREETFEQINSVLEDCRAKIEEILGSHNSDRS</sequence>
<dbReference type="SUPFAM" id="SSF46785">
    <property type="entry name" value="Winged helix' DNA-binding domain"/>
    <property type="match status" value="1"/>
</dbReference>
<dbReference type="InterPro" id="IPR036388">
    <property type="entry name" value="WH-like_DNA-bd_sf"/>
</dbReference>
<proteinExistence type="predicted"/>
<dbReference type="InterPro" id="IPR036390">
    <property type="entry name" value="WH_DNA-bd_sf"/>
</dbReference>
<reference evidence="2 3" key="1">
    <citation type="submission" date="2018-05" db="EMBL/GenBank/DDBJ databases">
        <title>Complete Genome Sequences of Extremely Thermoacidophilic, Metal-Mobilizing Type-Strain Members of the Archaeal Family Sulfolobaceae: Acidianus brierleyi DSM-1651T, Acidianus sulfidivorans DSM-18786T, Metallosphaera hakonensis DSM-7519T, and Metallosphaera prunae DSM-10039T.</title>
        <authorList>
            <person name="Counts J.A."/>
            <person name="Kelly R.M."/>
        </authorList>
    </citation>
    <scope>NUCLEOTIDE SEQUENCE [LARGE SCALE GENOMIC DNA]</scope>
    <source>
        <strain evidence="2 3">HO1-1</strain>
    </source>
</reference>
<evidence type="ECO:0000259" key="1">
    <source>
        <dbReference type="Pfam" id="PF03551"/>
    </source>
</evidence>
<dbReference type="KEGG" id="mhk:DFR87_02700"/>
<dbReference type="AlphaFoldDB" id="A0A2U9IS10"/>
<organism evidence="2 3">
    <name type="scientific">Metallosphaera hakonensis JCM 8857 = DSM 7519</name>
    <dbReference type="NCBI Taxonomy" id="1293036"/>
    <lineage>
        <taxon>Archaea</taxon>
        <taxon>Thermoproteota</taxon>
        <taxon>Thermoprotei</taxon>
        <taxon>Sulfolobales</taxon>
        <taxon>Sulfolobaceae</taxon>
        <taxon>Metallosphaera</taxon>
    </lineage>
</organism>
<reference evidence="3" key="2">
    <citation type="submission" date="2020-03" db="EMBL/GenBank/DDBJ databases">
        <title>Complete Genome Sequences of Extremely Thermoacidophilic, Metal-Mobilizing Type-Strain Members of the Archaeal Family Sulfolobaceae: Acidianus brierleyi DSM-1651T, Acidianus sulfidivorans DSM-18786T, Metallosphaera hakonensis DSM-7519T, and Metallosphaera prunae DSM-10039T.</title>
        <authorList>
            <person name="Counts J.A."/>
            <person name="Kelly R.M."/>
        </authorList>
    </citation>
    <scope>NUCLEOTIDE SEQUENCE [LARGE SCALE GENOMIC DNA]</scope>
    <source>
        <strain evidence="3">HO1-1</strain>
    </source>
</reference>
<protein>
    <submittedName>
        <fullName evidence="2">PadR family transcriptional regulator</fullName>
    </submittedName>
</protein>
<dbReference type="PANTHER" id="PTHR43252:SF2">
    <property type="entry name" value="TRANSCRIPTION REGULATOR, PADR-LIKE FAMILY"/>
    <property type="match status" value="1"/>
</dbReference>
<dbReference type="PANTHER" id="PTHR43252">
    <property type="entry name" value="TRANSCRIPTIONAL REGULATOR YQJI"/>
    <property type="match status" value="1"/>
</dbReference>
<evidence type="ECO:0000313" key="2">
    <source>
        <dbReference type="EMBL" id="AWR98777.1"/>
    </source>
</evidence>
<gene>
    <name evidence="2" type="ORF">DFR87_02700</name>
</gene>
<dbReference type="RefSeq" id="WP_054836597.1">
    <property type="nucleotide sequence ID" value="NZ_BBBA01000007.1"/>
</dbReference>
<dbReference type="OrthoDB" id="56053at2157"/>
<dbReference type="STRING" id="1293036.GCA_001315825_01416"/>
<feature type="domain" description="Transcription regulator PadR N-terminal" evidence="1">
    <location>
        <begin position="17"/>
        <end position="83"/>
    </location>
</feature>
<reference evidence="3" key="3">
    <citation type="submission" date="2020-03" db="EMBL/GenBank/DDBJ databases">
        <title>Sequencing and Assembly of Multiple Reported Metal-Biooxidizing Members of the Extremely Thermoacidophilic Archaeal Family Sulfolobaceae.</title>
        <authorList>
            <person name="Counts J.A."/>
            <person name="Kelly R.M."/>
        </authorList>
    </citation>
    <scope>NUCLEOTIDE SEQUENCE [LARGE SCALE GENOMIC DNA]</scope>
    <source>
        <strain evidence="3">HO1-1</strain>
    </source>
</reference>
<name>A0A2U9IS10_9CREN</name>
<keyword evidence="3" id="KW-1185">Reference proteome</keyword>
<dbReference type="Proteomes" id="UP000247586">
    <property type="component" value="Chromosome"/>
</dbReference>
<accession>A0A2U9IS10</accession>